<gene>
    <name evidence="1" type="ORF">NCTC10184_00354</name>
</gene>
<keyword evidence="2" id="KW-1185">Reference proteome</keyword>
<accession>A0A449BAA0</accession>
<dbReference type="KEGG" id="mcob:NCTC10184_00354"/>
<proteinExistence type="predicted"/>
<dbReference type="EMBL" id="LR215043">
    <property type="protein sequence ID" value="VEU78131.1"/>
    <property type="molecule type" value="Genomic_DNA"/>
</dbReference>
<dbReference type="Proteomes" id="UP000290876">
    <property type="component" value="Chromosome"/>
</dbReference>
<name>A0A449BAA0_9BACT</name>
<reference evidence="1 2" key="1">
    <citation type="submission" date="2019-01" db="EMBL/GenBank/DDBJ databases">
        <authorList>
            <consortium name="Pathogen Informatics"/>
        </authorList>
    </citation>
    <scope>NUCLEOTIDE SEQUENCE [LARGE SCALE GENOMIC DNA]</scope>
    <source>
        <strain evidence="1 2">NCTC10184</strain>
    </source>
</reference>
<evidence type="ECO:0000313" key="2">
    <source>
        <dbReference type="Proteomes" id="UP000290876"/>
    </source>
</evidence>
<dbReference type="RefSeq" id="WP_129622978.1">
    <property type="nucleotide sequence ID" value="NZ_LR215043.1"/>
</dbReference>
<dbReference type="AlphaFoldDB" id="A0A449BAA0"/>
<dbReference type="OrthoDB" id="396552at2"/>
<organism evidence="1 2">
    <name type="scientific">Mycoplasmopsis columbinasalis</name>
    <dbReference type="NCBI Taxonomy" id="114880"/>
    <lineage>
        <taxon>Bacteria</taxon>
        <taxon>Bacillati</taxon>
        <taxon>Mycoplasmatota</taxon>
        <taxon>Mycoplasmoidales</taxon>
        <taxon>Metamycoplasmataceae</taxon>
        <taxon>Mycoplasmopsis</taxon>
    </lineage>
</organism>
<protein>
    <submittedName>
        <fullName evidence="1">Uncharacterized protein</fullName>
    </submittedName>
</protein>
<evidence type="ECO:0000313" key="1">
    <source>
        <dbReference type="EMBL" id="VEU78131.1"/>
    </source>
</evidence>
<sequence>MFSNKKLLLFAHQELHQICQKNECFLTLSPDSFLQLQKNPNLPLEKIRYSLYWADYFFLASNHQNQFMAQDKTAESTSLVHLFKYENQKIYLDLIFPTTPQQYHDLMLRKNRKRMELAYSHSKTLSQKIKFFRTKPMDMNDFVKIILNTRYEGFLIQGENFNNYRFYEDLNPNFVNTIKQYDLVYNYFKIFEKDIKNK</sequence>